<feature type="chain" id="PRO_5028953725" evidence="1">
    <location>
        <begin position="25"/>
        <end position="203"/>
    </location>
</feature>
<dbReference type="GO" id="GO:0016491">
    <property type="term" value="F:oxidoreductase activity"/>
    <property type="evidence" value="ECO:0007669"/>
    <property type="project" value="InterPro"/>
</dbReference>
<dbReference type="GO" id="GO:0016209">
    <property type="term" value="F:antioxidant activity"/>
    <property type="evidence" value="ECO:0007669"/>
    <property type="project" value="InterPro"/>
</dbReference>
<dbReference type="PANTHER" id="PTHR43640">
    <property type="entry name" value="OS07G0260300 PROTEIN"/>
    <property type="match status" value="1"/>
</dbReference>
<evidence type="ECO:0000313" key="3">
    <source>
        <dbReference type="EMBL" id="QNI33092.1"/>
    </source>
</evidence>
<keyword evidence="4" id="KW-1185">Reference proteome</keyword>
<dbReference type="InterPro" id="IPR047262">
    <property type="entry name" value="PRX-like1"/>
</dbReference>
<dbReference type="SUPFAM" id="SSF52833">
    <property type="entry name" value="Thioredoxin-like"/>
    <property type="match status" value="1"/>
</dbReference>
<accession>A0A7G8BKM2</accession>
<feature type="signal peptide" evidence="1">
    <location>
        <begin position="1"/>
        <end position="24"/>
    </location>
</feature>
<name>A0A7G8BKM2_9BACT</name>
<dbReference type="AlphaFoldDB" id="A0A7G8BKM2"/>
<evidence type="ECO:0000313" key="4">
    <source>
        <dbReference type="Proteomes" id="UP000515312"/>
    </source>
</evidence>
<gene>
    <name evidence="3" type="ORF">H7849_03690</name>
</gene>
<protein>
    <submittedName>
        <fullName evidence="3">Thioredoxin family protein</fullName>
    </submittedName>
</protein>
<dbReference type="PANTHER" id="PTHR43640:SF1">
    <property type="entry name" value="THIOREDOXIN-DEPENDENT PEROXIREDOXIN"/>
    <property type="match status" value="1"/>
</dbReference>
<evidence type="ECO:0000259" key="2">
    <source>
        <dbReference type="PROSITE" id="PS51352"/>
    </source>
</evidence>
<dbReference type="Pfam" id="PF00578">
    <property type="entry name" value="AhpC-TSA"/>
    <property type="match status" value="1"/>
</dbReference>
<organism evidence="3 4">
    <name type="scientific">Alloacidobacterium dinghuense</name>
    <dbReference type="NCBI Taxonomy" id="2763107"/>
    <lineage>
        <taxon>Bacteria</taxon>
        <taxon>Pseudomonadati</taxon>
        <taxon>Acidobacteriota</taxon>
        <taxon>Terriglobia</taxon>
        <taxon>Terriglobales</taxon>
        <taxon>Acidobacteriaceae</taxon>
        <taxon>Alloacidobacterium</taxon>
    </lineage>
</organism>
<dbReference type="EMBL" id="CP060394">
    <property type="protein sequence ID" value="QNI33092.1"/>
    <property type="molecule type" value="Genomic_DNA"/>
</dbReference>
<dbReference type="Gene3D" id="3.40.30.10">
    <property type="entry name" value="Glutaredoxin"/>
    <property type="match status" value="1"/>
</dbReference>
<dbReference type="CDD" id="cd02969">
    <property type="entry name" value="PRX_like1"/>
    <property type="match status" value="1"/>
</dbReference>
<dbReference type="InterPro" id="IPR036249">
    <property type="entry name" value="Thioredoxin-like_sf"/>
</dbReference>
<feature type="domain" description="Thioredoxin" evidence="2">
    <location>
        <begin position="25"/>
        <end position="180"/>
    </location>
</feature>
<proteinExistence type="predicted"/>
<dbReference type="KEGG" id="adin:H7849_03690"/>
<dbReference type="InterPro" id="IPR013766">
    <property type="entry name" value="Thioredoxin_domain"/>
</dbReference>
<reference evidence="3 4" key="1">
    <citation type="submission" date="2020-08" db="EMBL/GenBank/DDBJ databases">
        <title>Edaphobacter telluris sp. nov. and Acidobacterium dinghuensis sp. nov., two acidobacteria isolated from forest soil.</title>
        <authorList>
            <person name="Fu J."/>
            <person name="Qiu L."/>
        </authorList>
    </citation>
    <scope>NUCLEOTIDE SEQUENCE [LARGE SCALE GENOMIC DNA]</scope>
    <source>
        <strain evidence="3">4Y35</strain>
    </source>
</reference>
<dbReference type="InterPro" id="IPR000866">
    <property type="entry name" value="AhpC/TSA"/>
</dbReference>
<dbReference type="PROSITE" id="PS51352">
    <property type="entry name" value="THIOREDOXIN_2"/>
    <property type="match status" value="1"/>
</dbReference>
<evidence type="ECO:0000256" key="1">
    <source>
        <dbReference type="SAM" id="SignalP"/>
    </source>
</evidence>
<keyword evidence="1" id="KW-0732">Signal</keyword>
<sequence>MIRKPFLSMGMLVAALALSIAAYAVRVGDTAPDFTGTDSNGKAHKLSEYRGKYVVLEWTNNGCPYTLKHYESGNMQALQKQWTAKGVVWLTVLSSAPGEQGYMTAVQENAYLRKENAAPTAALLDPTGVIGHDYAAKTTPHMFVIDPTGRLIYAGAIDDHATTDVGDVKVSKNYVSAALTEAMAGQPVATSSTRPYGCSVKYQ</sequence>
<dbReference type="RefSeq" id="WP_186744233.1">
    <property type="nucleotide sequence ID" value="NZ_CP060394.1"/>
</dbReference>
<dbReference type="Proteomes" id="UP000515312">
    <property type="component" value="Chromosome"/>
</dbReference>